<proteinExistence type="predicted"/>
<evidence type="ECO:0000259" key="5">
    <source>
        <dbReference type="PROSITE" id="PS50977"/>
    </source>
</evidence>
<sequence length="201" mass="23160">MHFKSNVCYNKNMPKVINHDEVRGKLLSQCLNLFSHEGYGSLTMRKIAKALNVSTGTLYHYFDSKEDLFRQLVEYITHQDLFDVEKALQGADTFSERVDALLRFFIDREDYFLNQVIIWMDYTRQQGEGTEAEPGPREALVQYEQGIIRLLGIEKEVARFILAAINGLVIQRYIDGGRTSLATQSILIRQYLLGQEEQGSL</sequence>
<dbReference type="InterPro" id="IPR023772">
    <property type="entry name" value="DNA-bd_HTH_TetR-type_CS"/>
</dbReference>
<dbReference type="GO" id="GO:0003677">
    <property type="term" value="F:DNA binding"/>
    <property type="evidence" value="ECO:0007669"/>
    <property type="project" value="UniProtKB-UniRule"/>
</dbReference>
<protein>
    <submittedName>
        <fullName evidence="6">DNA-binding transcriptional regulator, AcrR family</fullName>
    </submittedName>
</protein>
<evidence type="ECO:0000256" key="3">
    <source>
        <dbReference type="ARBA" id="ARBA00023163"/>
    </source>
</evidence>
<dbReference type="PRINTS" id="PR00455">
    <property type="entry name" value="HTHTETR"/>
</dbReference>
<dbReference type="PROSITE" id="PS50977">
    <property type="entry name" value="HTH_TETR_2"/>
    <property type="match status" value="1"/>
</dbReference>
<accession>A0A1I6S0L3</accession>
<dbReference type="RefSeq" id="WP_091836845.1">
    <property type="nucleotide sequence ID" value="NZ_FPAA01000006.1"/>
</dbReference>
<dbReference type="Proteomes" id="UP000198660">
    <property type="component" value="Unassembled WGS sequence"/>
</dbReference>
<organism evidence="6 7">
    <name type="scientific">Marininema halotolerans</name>
    <dbReference type="NCBI Taxonomy" id="1155944"/>
    <lineage>
        <taxon>Bacteria</taxon>
        <taxon>Bacillati</taxon>
        <taxon>Bacillota</taxon>
        <taxon>Bacilli</taxon>
        <taxon>Bacillales</taxon>
        <taxon>Thermoactinomycetaceae</taxon>
        <taxon>Marininema</taxon>
    </lineage>
</organism>
<dbReference type="EMBL" id="FPAA01000006">
    <property type="protein sequence ID" value="SFS70525.1"/>
    <property type="molecule type" value="Genomic_DNA"/>
</dbReference>
<dbReference type="InterPro" id="IPR001647">
    <property type="entry name" value="HTH_TetR"/>
</dbReference>
<evidence type="ECO:0000313" key="7">
    <source>
        <dbReference type="Proteomes" id="UP000198660"/>
    </source>
</evidence>
<keyword evidence="7" id="KW-1185">Reference proteome</keyword>
<reference evidence="7" key="1">
    <citation type="submission" date="2016-10" db="EMBL/GenBank/DDBJ databases">
        <authorList>
            <person name="Varghese N."/>
            <person name="Submissions S."/>
        </authorList>
    </citation>
    <scope>NUCLEOTIDE SEQUENCE [LARGE SCALE GENOMIC DNA]</scope>
    <source>
        <strain evidence="7">DSM 45789</strain>
    </source>
</reference>
<gene>
    <name evidence="6" type="ORF">SAMN05444972_10671</name>
</gene>
<dbReference type="AlphaFoldDB" id="A0A1I6S0L3"/>
<dbReference type="PANTHER" id="PTHR47506:SF1">
    <property type="entry name" value="HTH-TYPE TRANSCRIPTIONAL REGULATOR YJDC"/>
    <property type="match status" value="1"/>
</dbReference>
<evidence type="ECO:0000256" key="2">
    <source>
        <dbReference type="ARBA" id="ARBA00023125"/>
    </source>
</evidence>
<keyword evidence="1" id="KW-0805">Transcription regulation</keyword>
<keyword evidence="3" id="KW-0804">Transcription</keyword>
<dbReference type="Pfam" id="PF00440">
    <property type="entry name" value="TetR_N"/>
    <property type="match status" value="1"/>
</dbReference>
<dbReference type="InterPro" id="IPR009057">
    <property type="entry name" value="Homeodomain-like_sf"/>
</dbReference>
<dbReference type="SUPFAM" id="SSF46689">
    <property type="entry name" value="Homeodomain-like"/>
    <property type="match status" value="1"/>
</dbReference>
<feature type="domain" description="HTH tetR-type" evidence="5">
    <location>
        <begin position="20"/>
        <end position="80"/>
    </location>
</feature>
<dbReference type="OrthoDB" id="9780939at2"/>
<dbReference type="Gene3D" id="1.10.357.10">
    <property type="entry name" value="Tetracycline Repressor, domain 2"/>
    <property type="match status" value="1"/>
</dbReference>
<dbReference type="PANTHER" id="PTHR47506">
    <property type="entry name" value="TRANSCRIPTIONAL REGULATORY PROTEIN"/>
    <property type="match status" value="1"/>
</dbReference>
<evidence type="ECO:0000256" key="4">
    <source>
        <dbReference type="PROSITE-ProRule" id="PRU00335"/>
    </source>
</evidence>
<dbReference type="PROSITE" id="PS01081">
    <property type="entry name" value="HTH_TETR_1"/>
    <property type="match status" value="1"/>
</dbReference>
<evidence type="ECO:0000313" key="6">
    <source>
        <dbReference type="EMBL" id="SFS70525.1"/>
    </source>
</evidence>
<keyword evidence="2 4" id="KW-0238">DNA-binding</keyword>
<name>A0A1I6S0L3_9BACL</name>
<evidence type="ECO:0000256" key="1">
    <source>
        <dbReference type="ARBA" id="ARBA00023015"/>
    </source>
</evidence>
<feature type="DNA-binding region" description="H-T-H motif" evidence="4">
    <location>
        <begin position="43"/>
        <end position="62"/>
    </location>
</feature>